<dbReference type="PROSITE" id="PS50262">
    <property type="entry name" value="G_PROTEIN_RECEP_F1_2"/>
    <property type="match status" value="1"/>
</dbReference>
<dbReference type="InterPro" id="IPR000276">
    <property type="entry name" value="GPCR_Rhodpsn"/>
</dbReference>
<keyword evidence="3 8" id="KW-1133">Transmembrane helix</keyword>
<evidence type="ECO:0000256" key="8">
    <source>
        <dbReference type="SAM" id="Phobius"/>
    </source>
</evidence>
<evidence type="ECO:0000313" key="11">
    <source>
        <dbReference type="Proteomes" id="UP001187315"/>
    </source>
</evidence>
<dbReference type="AlphaFoldDB" id="A0AA88LSG3"/>
<reference evidence="10" key="1">
    <citation type="submission" date="2023-08" db="EMBL/GenBank/DDBJ databases">
        <title>Pelteobagrus vachellii genome.</title>
        <authorList>
            <person name="Liu H."/>
        </authorList>
    </citation>
    <scope>NUCLEOTIDE SEQUENCE</scope>
    <source>
        <strain evidence="10">PRFRI_2022a</strain>
        <tissue evidence="10">Muscle</tissue>
    </source>
</reference>
<feature type="transmembrane region" description="Helical" evidence="8">
    <location>
        <begin position="122"/>
        <end position="141"/>
    </location>
</feature>
<evidence type="ECO:0000256" key="7">
    <source>
        <dbReference type="ARBA" id="ARBA00023224"/>
    </source>
</evidence>
<sequence>MDTESLIKTIIRGIMCLAGIIGNNWLCISSLPKSISQLRTSEALFINLAVSNLITNYLVDTLDIFENEDMPVGELFCRFRFFLPEFSETSSLLTTMIITVYWHQKLVGSLKHGGAPVRMDNLHVIAMLLTATWSFSFFFNLPHFVLSGVSSGNMTVPECEEVLPSAEAEQAYNIVYTILTNVFPICVVLYASSQIAITLIENENRMKNMGEEVKNEGNASNNKSGDNTNNVSTVTKSKAQAKTGGLVRAAKSVMAVAILFLICWTIHLIVRITDSISPTSVIEDIESFIGASYISTIPYIYLYGVQKLTCSTC</sequence>
<feature type="transmembrane region" description="Helical" evidence="8">
    <location>
        <begin position="79"/>
        <end position="102"/>
    </location>
</feature>
<evidence type="ECO:0000256" key="3">
    <source>
        <dbReference type="ARBA" id="ARBA00022989"/>
    </source>
</evidence>
<keyword evidence="6" id="KW-0675">Receptor</keyword>
<dbReference type="PANTHER" id="PTHR24238">
    <property type="entry name" value="G-PROTEIN COUPLED RECEPTOR"/>
    <property type="match status" value="1"/>
</dbReference>
<evidence type="ECO:0000256" key="4">
    <source>
        <dbReference type="ARBA" id="ARBA00023040"/>
    </source>
</evidence>
<evidence type="ECO:0000259" key="9">
    <source>
        <dbReference type="PROSITE" id="PS50262"/>
    </source>
</evidence>
<protein>
    <recommendedName>
        <fullName evidence="9">G-protein coupled receptors family 1 profile domain-containing protein</fullName>
    </recommendedName>
</protein>
<keyword evidence="7" id="KW-0807">Transducer</keyword>
<evidence type="ECO:0000256" key="1">
    <source>
        <dbReference type="ARBA" id="ARBA00004141"/>
    </source>
</evidence>
<dbReference type="Pfam" id="PF00001">
    <property type="entry name" value="7tm_1"/>
    <property type="match status" value="1"/>
</dbReference>
<dbReference type="GO" id="GO:0004930">
    <property type="term" value="F:G protein-coupled receptor activity"/>
    <property type="evidence" value="ECO:0007669"/>
    <property type="project" value="UniProtKB-KW"/>
</dbReference>
<dbReference type="CDD" id="cd00637">
    <property type="entry name" value="7tm_classA_rhodopsin-like"/>
    <property type="match status" value="1"/>
</dbReference>
<gene>
    <name evidence="10" type="ORF">Q7C36_019807</name>
</gene>
<feature type="domain" description="G-protein coupled receptors family 1 profile" evidence="9">
    <location>
        <begin position="23"/>
        <end position="301"/>
    </location>
</feature>
<comment type="caution">
    <text evidence="10">The sequence shown here is derived from an EMBL/GenBank/DDBJ whole genome shotgun (WGS) entry which is preliminary data.</text>
</comment>
<feature type="transmembrane region" description="Helical" evidence="8">
    <location>
        <begin position="6"/>
        <end position="28"/>
    </location>
</feature>
<dbReference type="EMBL" id="JAVHJS010000021">
    <property type="protein sequence ID" value="KAK2823207.1"/>
    <property type="molecule type" value="Genomic_DNA"/>
</dbReference>
<dbReference type="SUPFAM" id="SSF81321">
    <property type="entry name" value="Family A G protein-coupled receptor-like"/>
    <property type="match status" value="1"/>
</dbReference>
<evidence type="ECO:0000313" key="10">
    <source>
        <dbReference type="EMBL" id="KAK2823207.1"/>
    </source>
</evidence>
<keyword evidence="2 8" id="KW-0812">Transmembrane</keyword>
<dbReference type="InterPro" id="IPR017452">
    <property type="entry name" value="GPCR_Rhodpsn_7TM"/>
</dbReference>
<accession>A0AA88LSG3</accession>
<organism evidence="10 11">
    <name type="scientific">Tachysurus vachellii</name>
    <name type="common">Darkbarbel catfish</name>
    <name type="synonym">Pelteobagrus vachellii</name>
    <dbReference type="NCBI Taxonomy" id="175792"/>
    <lineage>
        <taxon>Eukaryota</taxon>
        <taxon>Metazoa</taxon>
        <taxon>Chordata</taxon>
        <taxon>Craniata</taxon>
        <taxon>Vertebrata</taxon>
        <taxon>Euteleostomi</taxon>
        <taxon>Actinopterygii</taxon>
        <taxon>Neopterygii</taxon>
        <taxon>Teleostei</taxon>
        <taxon>Ostariophysi</taxon>
        <taxon>Siluriformes</taxon>
        <taxon>Bagridae</taxon>
        <taxon>Tachysurus</taxon>
    </lineage>
</organism>
<dbReference type="Proteomes" id="UP001187315">
    <property type="component" value="Unassembled WGS sequence"/>
</dbReference>
<name>A0AA88LSG3_TACVA</name>
<feature type="transmembrane region" description="Helical" evidence="8">
    <location>
        <begin position="252"/>
        <end position="270"/>
    </location>
</feature>
<dbReference type="PANTHER" id="PTHR24238:SF47">
    <property type="entry name" value="ECDYSTEROIDS_DOPAMINE RECEPTOR-RELATED"/>
    <property type="match status" value="1"/>
</dbReference>
<dbReference type="PRINTS" id="PR00237">
    <property type="entry name" value="GPCRRHODOPSN"/>
</dbReference>
<evidence type="ECO:0000256" key="2">
    <source>
        <dbReference type="ARBA" id="ARBA00022692"/>
    </source>
</evidence>
<evidence type="ECO:0000256" key="5">
    <source>
        <dbReference type="ARBA" id="ARBA00023136"/>
    </source>
</evidence>
<proteinExistence type="predicted"/>
<keyword evidence="5 8" id="KW-0472">Membrane</keyword>
<keyword evidence="11" id="KW-1185">Reference proteome</keyword>
<evidence type="ECO:0000256" key="6">
    <source>
        <dbReference type="ARBA" id="ARBA00023170"/>
    </source>
</evidence>
<dbReference type="GO" id="GO:0016020">
    <property type="term" value="C:membrane"/>
    <property type="evidence" value="ECO:0007669"/>
    <property type="project" value="UniProtKB-SubCell"/>
</dbReference>
<keyword evidence="4" id="KW-0297">G-protein coupled receptor</keyword>
<dbReference type="Gene3D" id="1.20.1070.10">
    <property type="entry name" value="Rhodopsin 7-helix transmembrane proteins"/>
    <property type="match status" value="1"/>
</dbReference>
<comment type="subcellular location">
    <subcellularLocation>
        <location evidence="1">Membrane</location>
        <topology evidence="1">Multi-pass membrane protein</topology>
    </subcellularLocation>
</comment>
<feature type="transmembrane region" description="Helical" evidence="8">
    <location>
        <begin position="40"/>
        <end position="59"/>
    </location>
</feature>
<feature type="transmembrane region" description="Helical" evidence="8">
    <location>
        <begin position="174"/>
        <end position="200"/>
    </location>
</feature>